<sequence>MNTMHQKRTFADHLMTLKKGWWILIVCAILFAGAGYLISTYVIKPTYEATAYILVVPQKSSDTTSSTSLVSTYQDILRSPEVVDQVAQKMGVTDKRLFDLTDRLTVSSNLDSQVIALSITDGSAEQAAIQANTMTEVFQDYLPQLINTSSTEVFSTARIPTKPMSPNILMNTAIGGVLGLMFGLLIVYSRVLGKKSATESTKDDASYPQAVSRPHS</sequence>
<evidence type="ECO:0000256" key="1">
    <source>
        <dbReference type="ARBA" id="ARBA00004651"/>
    </source>
</evidence>
<evidence type="ECO:0000256" key="4">
    <source>
        <dbReference type="ARBA" id="ARBA00022692"/>
    </source>
</evidence>
<organism evidence="9 10">
    <name type="scientific">Exiguobacterium oxidotolerans</name>
    <dbReference type="NCBI Taxonomy" id="223958"/>
    <lineage>
        <taxon>Bacteria</taxon>
        <taxon>Bacillati</taxon>
        <taxon>Bacillota</taxon>
        <taxon>Bacilli</taxon>
        <taxon>Bacillales</taxon>
        <taxon>Bacillales Family XII. Incertae Sedis</taxon>
        <taxon>Exiguobacterium</taxon>
    </lineage>
</organism>
<keyword evidence="4 7" id="KW-0812">Transmembrane</keyword>
<evidence type="ECO:0000256" key="2">
    <source>
        <dbReference type="ARBA" id="ARBA00006683"/>
    </source>
</evidence>
<proteinExistence type="inferred from homology"/>
<dbReference type="InterPro" id="IPR003856">
    <property type="entry name" value="LPS_length_determ_N"/>
</dbReference>
<keyword evidence="3" id="KW-1003">Cell membrane</keyword>
<comment type="similarity">
    <text evidence="2">Belongs to the CpsC/CapA family.</text>
</comment>
<dbReference type="AlphaFoldDB" id="A0A653I831"/>
<dbReference type="GO" id="GO:0004713">
    <property type="term" value="F:protein tyrosine kinase activity"/>
    <property type="evidence" value="ECO:0007669"/>
    <property type="project" value="TreeGrafter"/>
</dbReference>
<name>A0A653I831_9BACL</name>
<dbReference type="InterPro" id="IPR050445">
    <property type="entry name" value="Bact_polysacc_biosynth/exp"/>
</dbReference>
<dbReference type="Pfam" id="PF02706">
    <property type="entry name" value="Wzz"/>
    <property type="match status" value="1"/>
</dbReference>
<evidence type="ECO:0000256" key="6">
    <source>
        <dbReference type="ARBA" id="ARBA00023136"/>
    </source>
</evidence>
<keyword evidence="5 7" id="KW-1133">Transmembrane helix</keyword>
<dbReference type="GO" id="GO:0005886">
    <property type="term" value="C:plasma membrane"/>
    <property type="evidence" value="ECO:0007669"/>
    <property type="project" value="UniProtKB-SubCell"/>
</dbReference>
<feature type="transmembrane region" description="Helical" evidence="7">
    <location>
        <begin position="168"/>
        <end position="188"/>
    </location>
</feature>
<comment type="subcellular location">
    <subcellularLocation>
        <location evidence="1">Cell membrane</location>
        <topology evidence="1">Multi-pass membrane protein</topology>
    </subcellularLocation>
</comment>
<evidence type="ECO:0000256" key="7">
    <source>
        <dbReference type="SAM" id="Phobius"/>
    </source>
</evidence>
<keyword evidence="6 7" id="KW-0472">Membrane</keyword>
<evidence type="ECO:0000313" key="9">
    <source>
        <dbReference type="EMBL" id="VWX35209.1"/>
    </source>
</evidence>
<dbReference type="Proteomes" id="UP000439752">
    <property type="component" value="Unassembled WGS sequence"/>
</dbReference>
<keyword evidence="10" id="KW-1185">Reference proteome</keyword>
<accession>A0A653I831</accession>
<feature type="transmembrane region" description="Helical" evidence="7">
    <location>
        <begin position="21"/>
        <end position="43"/>
    </location>
</feature>
<feature type="domain" description="Polysaccharide chain length determinant N-terminal" evidence="8">
    <location>
        <begin position="14"/>
        <end position="89"/>
    </location>
</feature>
<dbReference type="PANTHER" id="PTHR32309:SF13">
    <property type="entry name" value="FERRIC ENTEROBACTIN TRANSPORT PROTEIN FEPE"/>
    <property type="match status" value="1"/>
</dbReference>
<evidence type="ECO:0000256" key="5">
    <source>
        <dbReference type="ARBA" id="ARBA00022989"/>
    </source>
</evidence>
<gene>
    <name evidence="9" type="ORF">EXIGUO9Y_210093</name>
</gene>
<evidence type="ECO:0000256" key="3">
    <source>
        <dbReference type="ARBA" id="ARBA00022475"/>
    </source>
</evidence>
<dbReference type="PANTHER" id="PTHR32309">
    <property type="entry name" value="TYROSINE-PROTEIN KINASE"/>
    <property type="match status" value="1"/>
</dbReference>
<dbReference type="EMBL" id="CABWKQ010000014">
    <property type="protein sequence ID" value="VWX35209.1"/>
    <property type="molecule type" value="Genomic_DNA"/>
</dbReference>
<protein>
    <submittedName>
        <fullName evidence="9">Lipopolysaccharide biosynthesis protein</fullName>
    </submittedName>
</protein>
<reference evidence="9 10" key="1">
    <citation type="submission" date="2019-10" db="EMBL/GenBank/DDBJ databases">
        <authorList>
            <person name="Karimi E."/>
        </authorList>
    </citation>
    <scope>NUCLEOTIDE SEQUENCE [LARGE SCALE GENOMIC DNA]</scope>
    <source>
        <strain evidence="9">Exiguobacterium sp. 9Y</strain>
    </source>
</reference>
<evidence type="ECO:0000313" key="10">
    <source>
        <dbReference type="Proteomes" id="UP000439752"/>
    </source>
</evidence>
<evidence type="ECO:0000259" key="8">
    <source>
        <dbReference type="Pfam" id="PF02706"/>
    </source>
</evidence>